<dbReference type="SUPFAM" id="SSF48452">
    <property type="entry name" value="TPR-like"/>
    <property type="match status" value="1"/>
</dbReference>
<feature type="chain" id="PRO_5039554754" evidence="1">
    <location>
        <begin position="24"/>
        <end position="268"/>
    </location>
</feature>
<dbReference type="PROSITE" id="PS51257">
    <property type="entry name" value="PROKAR_LIPOPROTEIN"/>
    <property type="match status" value="1"/>
</dbReference>
<comment type="caution">
    <text evidence="2">The sequence shown here is derived from an EMBL/GenBank/DDBJ whole genome shotgun (WGS) entry which is preliminary data.</text>
</comment>
<dbReference type="EMBL" id="JACHHJ010000003">
    <property type="protein sequence ID" value="MBB6450384.1"/>
    <property type="molecule type" value="Genomic_DNA"/>
</dbReference>
<dbReference type="RefSeq" id="WP_184404434.1">
    <property type="nucleotide sequence ID" value="NZ_JACHHJ010000003.1"/>
</dbReference>
<evidence type="ECO:0000313" key="3">
    <source>
        <dbReference type="Proteomes" id="UP000568839"/>
    </source>
</evidence>
<dbReference type="Proteomes" id="UP000568839">
    <property type="component" value="Unassembled WGS sequence"/>
</dbReference>
<name>A0A841PRE6_9BACL</name>
<evidence type="ECO:0000256" key="1">
    <source>
        <dbReference type="SAM" id="SignalP"/>
    </source>
</evidence>
<dbReference type="AlphaFoldDB" id="A0A841PRE6"/>
<dbReference type="Gene3D" id="1.25.40.10">
    <property type="entry name" value="Tetratricopeptide repeat domain"/>
    <property type="match status" value="1"/>
</dbReference>
<sequence>MKRLPFVLLSVLLLSACSTYNMEQHIAEEETINIETYGYDDDSFHVDAEALDQLADKIRLEELSTTNINSVIDDEINNGLYNEFIVFFHDQLDNDPENVTPFFNKYYDALVAHVKSPEENSEPLVADALDVLEEQYNSNPENDEHLIRYAQVLMESGHDVEEGANLILEWKDELEEGEVDNSGLLAIAQAHYHLEEYEESINVYNHLAANNPDEPMIYYLQSQVYQEAGQTEAAQHTLEEAFEPSQELIGAYGDSSYDFFLNVIEGTD</sequence>
<evidence type="ECO:0000313" key="2">
    <source>
        <dbReference type="EMBL" id="MBB6450384.1"/>
    </source>
</evidence>
<dbReference type="InterPro" id="IPR011990">
    <property type="entry name" value="TPR-like_helical_dom_sf"/>
</dbReference>
<feature type="signal peptide" evidence="1">
    <location>
        <begin position="1"/>
        <end position="23"/>
    </location>
</feature>
<organism evidence="2 3">
    <name type="scientific">Geomicrobium halophilum</name>
    <dbReference type="NCBI Taxonomy" id="549000"/>
    <lineage>
        <taxon>Bacteria</taxon>
        <taxon>Bacillati</taxon>
        <taxon>Bacillota</taxon>
        <taxon>Bacilli</taxon>
        <taxon>Bacillales</taxon>
        <taxon>Geomicrobium</taxon>
    </lineage>
</organism>
<keyword evidence="1" id="KW-0732">Signal</keyword>
<protein>
    <submittedName>
        <fullName evidence="2">Tetratricopeptide (TPR) repeat protein</fullName>
    </submittedName>
</protein>
<keyword evidence="3" id="KW-1185">Reference proteome</keyword>
<reference evidence="2 3" key="1">
    <citation type="submission" date="2020-08" db="EMBL/GenBank/DDBJ databases">
        <title>Genomic Encyclopedia of Type Strains, Phase IV (KMG-IV): sequencing the most valuable type-strain genomes for metagenomic binning, comparative biology and taxonomic classification.</title>
        <authorList>
            <person name="Goeker M."/>
        </authorList>
    </citation>
    <scope>NUCLEOTIDE SEQUENCE [LARGE SCALE GENOMIC DNA]</scope>
    <source>
        <strain evidence="2 3">DSM 21769</strain>
    </source>
</reference>
<proteinExistence type="predicted"/>
<accession>A0A841PRE6</accession>
<gene>
    <name evidence="2" type="ORF">HNR44_002367</name>
</gene>